<gene>
    <name evidence="2" type="ORF">CYMTET_45738</name>
</gene>
<proteinExistence type="predicted"/>
<reference evidence="2 3" key="1">
    <citation type="journal article" date="2015" name="Genome Biol. Evol.">
        <title>Comparative Genomics of a Bacterivorous Green Alga Reveals Evolutionary Causalities and Consequences of Phago-Mixotrophic Mode of Nutrition.</title>
        <authorList>
            <person name="Burns J.A."/>
            <person name="Paasch A."/>
            <person name="Narechania A."/>
            <person name="Kim E."/>
        </authorList>
    </citation>
    <scope>NUCLEOTIDE SEQUENCE [LARGE SCALE GENOMIC DNA]</scope>
    <source>
        <strain evidence="2 3">PLY_AMNH</strain>
    </source>
</reference>
<feature type="coiled-coil region" evidence="1">
    <location>
        <begin position="57"/>
        <end position="84"/>
    </location>
</feature>
<evidence type="ECO:0000313" key="3">
    <source>
        <dbReference type="Proteomes" id="UP001190700"/>
    </source>
</evidence>
<protein>
    <submittedName>
        <fullName evidence="2">Uncharacterized protein</fullName>
    </submittedName>
</protein>
<accession>A0AAE0EZE0</accession>
<dbReference type="AlphaFoldDB" id="A0AAE0EZE0"/>
<organism evidence="2 3">
    <name type="scientific">Cymbomonas tetramitiformis</name>
    <dbReference type="NCBI Taxonomy" id="36881"/>
    <lineage>
        <taxon>Eukaryota</taxon>
        <taxon>Viridiplantae</taxon>
        <taxon>Chlorophyta</taxon>
        <taxon>Pyramimonadophyceae</taxon>
        <taxon>Pyramimonadales</taxon>
        <taxon>Pyramimonadaceae</taxon>
        <taxon>Cymbomonas</taxon>
    </lineage>
</organism>
<sequence>MPGPGVGASGRISSYTTLANSWKERVGQEQRATQRFNDGGVYFADGSVSKGRSECSHAELLEQVQNMEKKLEDEKTERRKLEAKFKALS</sequence>
<name>A0AAE0EZE0_9CHLO</name>
<comment type="caution">
    <text evidence="2">The sequence shown here is derived from an EMBL/GenBank/DDBJ whole genome shotgun (WGS) entry which is preliminary data.</text>
</comment>
<evidence type="ECO:0000313" key="2">
    <source>
        <dbReference type="EMBL" id="KAK3244660.1"/>
    </source>
</evidence>
<dbReference type="EMBL" id="LGRX02031586">
    <property type="protein sequence ID" value="KAK3244660.1"/>
    <property type="molecule type" value="Genomic_DNA"/>
</dbReference>
<keyword evidence="3" id="KW-1185">Reference proteome</keyword>
<evidence type="ECO:0000256" key="1">
    <source>
        <dbReference type="SAM" id="Coils"/>
    </source>
</evidence>
<keyword evidence="1" id="KW-0175">Coiled coil</keyword>
<dbReference type="Proteomes" id="UP001190700">
    <property type="component" value="Unassembled WGS sequence"/>
</dbReference>